<name>A0A804KF28_MUSAM</name>
<feature type="signal peptide" evidence="2">
    <location>
        <begin position="1"/>
        <end position="25"/>
    </location>
</feature>
<dbReference type="EMBL" id="HG996474">
    <property type="protein sequence ID" value="CAG1833979.1"/>
    <property type="molecule type" value="Genomic_DNA"/>
</dbReference>
<reference evidence="3" key="1">
    <citation type="submission" date="2021-03" db="EMBL/GenBank/DDBJ databases">
        <authorList>
            <consortium name="Genoscope - CEA"/>
            <person name="William W."/>
        </authorList>
    </citation>
    <scope>NUCLEOTIDE SEQUENCE</scope>
    <source>
        <strain evidence="3">Doubled-haploid Pahang</strain>
    </source>
</reference>
<dbReference type="InterPro" id="IPR040283">
    <property type="entry name" value="DDB_G0292058-like"/>
</dbReference>
<dbReference type="Gramene" id="Ma09_t02330.1">
    <property type="protein sequence ID" value="Ma09_p02330.1"/>
    <property type="gene ID" value="Ma09_g02330"/>
</dbReference>
<evidence type="ECO:0000256" key="1">
    <source>
        <dbReference type="SAM" id="Phobius"/>
    </source>
</evidence>
<dbReference type="InParanoid" id="A0A804KF28"/>
<feature type="transmembrane region" description="Helical" evidence="1">
    <location>
        <begin position="476"/>
        <end position="500"/>
    </location>
</feature>
<feature type="chain" id="PRO_5036220114" evidence="2">
    <location>
        <begin position="26"/>
        <end position="537"/>
    </location>
</feature>
<dbReference type="OMA" id="FETHHEK"/>
<evidence type="ECO:0000313" key="4">
    <source>
        <dbReference type="EnsemblPlants" id="Ma09_p02330.1"/>
    </source>
</evidence>
<keyword evidence="1" id="KW-0812">Transmembrane</keyword>
<dbReference type="AlphaFoldDB" id="A0A804KF28"/>
<organism evidence="4 5">
    <name type="scientific">Musa acuminata subsp. malaccensis</name>
    <name type="common">Wild banana</name>
    <name type="synonym">Musa malaccensis</name>
    <dbReference type="NCBI Taxonomy" id="214687"/>
    <lineage>
        <taxon>Eukaryota</taxon>
        <taxon>Viridiplantae</taxon>
        <taxon>Streptophyta</taxon>
        <taxon>Embryophyta</taxon>
        <taxon>Tracheophyta</taxon>
        <taxon>Spermatophyta</taxon>
        <taxon>Magnoliopsida</taxon>
        <taxon>Liliopsida</taxon>
        <taxon>Zingiberales</taxon>
        <taxon>Musaceae</taxon>
        <taxon>Musa</taxon>
    </lineage>
</organism>
<keyword evidence="1" id="KW-1133">Transmembrane helix</keyword>
<feature type="transmembrane region" description="Helical" evidence="1">
    <location>
        <begin position="98"/>
        <end position="120"/>
    </location>
</feature>
<feature type="transmembrane region" description="Helical" evidence="1">
    <location>
        <begin position="279"/>
        <end position="304"/>
    </location>
</feature>
<keyword evidence="5" id="KW-1185">Reference proteome</keyword>
<keyword evidence="1" id="KW-0472">Membrane</keyword>
<dbReference type="Proteomes" id="UP000012960">
    <property type="component" value="Unplaced"/>
</dbReference>
<dbReference type="PANTHER" id="PTHR31414:SF18">
    <property type="entry name" value="TRANSMEMBRANE PROTEIN-RELATED"/>
    <property type="match status" value="1"/>
</dbReference>
<dbReference type="OrthoDB" id="1922814at2759"/>
<dbReference type="FunCoup" id="A0A804KF28">
    <property type="interactions" value="1621"/>
</dbReference>
<evidence type="ECO:0000313" key="3">
    <source>
        <dbReference type="EMBL" id="CAG1833979.1"/>
    </source>
</evidence>
<dbReference type="PANTHER" id="PTHR31414">
    <property type="entry name" value="TRANSMEMBRANE PROTEIN DDB_G0292058"/>
    <property type="match status" value="1"/>
</dbReference>
<keyword evidence="2" id="KW-0732">Signal</keyword>
<accession>A0A804KF28</accession>
<evidence type="ECO:0000256" key="2">
    <source>
        <dbReference type="SAM" id="SignalP"/>
    </source>
</evidence>
<feature type="transmembrane region" description="Helical" evidence="1">
    <location>
        <begin position="249"/>
        <end position="272"/>
    </location>
</feature>
<proteinExistence type="predicted"/>
<evidence type="ECO:0000313" key="5">
    <source>
        <dbReference type="Proteomes" id="UP000012960"/>
    </source>
</evidence>
<dbReference type="EnsemblPlants" id="Ma09_t02330.1">
    <property type="protein sequence ID" value="Ma09_p02330.1"/>
    <property type="gene ID" value="Ma09_g02330"/>
</dbReference>
<dbReference type="PROSITE" id="PS51257">
    <property type="entry name" value="PROKAR_LIPOPROTEIN"/>
    <property type="match status" value="1"/>
</dbReference>
<sequence>MGLRMFYHSAICLCSLAAVLGCCLGEVPVQITIGKEDLTKIGTDERILIGDVNISEPVSALSARTQRVDPLNSLKKYKGGYNITNTHYWSSTIYTGRYGYIIGAIWIIGGLVYASILLITRTHFVNKEPKHKKRFPFSDKYCVWPILIGIILAFLAMVPSGIVLGGSAKFCSRAKAIKNIIMETSEEAAQTIYNVTGAVEAMGRITEFYGGFKGSSYLNSTSQKLIKKASNIQRKAETSMLSLNKGIKILEAVTITSVVLNIVAVLAVLALRHPRLYKIFYLFIILCWLFTFLFWIYFGLYFFLYEFSGDSCVALAEYTLNPRNSNLSSIMPCSEQFSANAMLHDIRAGIHNTIDQVNKRISAAKSLPLPDLEFVCNPFSESPDYSYEPKNCSSNTIKIGDVPQILKKYTCMANDRGVCRGGEFISASDFMKVQVYTSSMQNILDGYPGIERLANCQLVKDASKILLKECKQLKNYAYLTWAGSVVLSIFMVFFVPTLIVEAHQQHKRHTSHWSVVKPQPGLEGSQVDMIEMASIEV</sequence>
<reference evidence="4" key="2">
    <citation type="submission" date="2021-05" db="UniProtKB">
        <authorList>
            <consortium name="EnsemblPlants"/>
        </authorList>
    </citation>
    <scope>IDENTIFICATION</scope>
    <source>
        <strain evidence="4">subsp. malaccensis</strain>
    </source>
</reference>
<feature type="transmembrane region" description="Helical" evidence="1">
    <location>
        <begin position="141"/>
        <end position="164"/>
    </location>
</feature>
<gene>
    <name evidence="3" type="ORF">GSMUA_220840.1</name>
</gene>
<protein>
    <submittedName>
        <fullName evidence="3">(wild Malaysian banana) hypothetical protein</fullName>
    </submittedName>
</protein>